<dbReference type="Proteomes" id="UP000287687">
    <property type="component" value="Unassembled WGS sequence"/>
</dbReference>
<gene>
    <name evidence="2" type="ORF">EPK99_04145</name>
</gene>
<organism evidence="2 3">
    <name type="scientific">Neorhizobium lilium</name>
    <dbReference type="NCBI Taxonomy" id="2503024"/>
    <lineage>
        <taxon>Bacteria</taxon>
        <taxon>Pseudomonadati</taxon>
        <taxon>Pseudomonadota</taxon>
        <taxon>Alphaproteobacteria</taxon>
        <taxon>Hyphomicrobiales</taxon>
        <taxon>Rhizobiaceae</taxon>
        <taxon>Rhizobium/Agrobacterium group</taxon>
        <taxon>Neorhizobium</taxon>
    </lineage>
</organism>
<protein>
    <submittedName>
        <fullName evidence="2">DUF2169 domain-containing protein</fullName>
    </submittedName>
</protein>
<sequence>MSVDNRTPFPALAFRQYNLAGDLLGVVVARGTFKLSNGGPLVLDDIQRPLEMVDTYKGDPHQTPQTACTDLAPFKPNTDVTFIGSAFAPDGVEAISWTCGLKVGPVEKRLRVHGPRLWRAKTRKTWRGLIDRDKEDLLEGWELTEGEPVAHVPIDWRLAFGGRIEGGEVFERNPIGTGLVDEALFRERPEWPAPQIEDENEPIRNVTDRPAPAGLGPMSPFWQDRLSHAGTYDEAWLNERHPLLPKDFKFAFWQAAHPDLIATPWLNGNEPYELDHLLPSRKMFRGSLPNIQLQVEIDQGDGPSRGPMVLDGVHFDMRPGVGRVFLTWRIGFPWPKRRGLPKLIVVSTSASTKVRDHV</sequence>
<dbReference type="InterPro" id="IPR018683">
    <property type="entry name" value="DUF2169"/>
</dbReference>
<reference evidence="2 3" key="1">
    <citation type="submission" date="2019-01" db="EMBL/GenBank/DDBJ databases">
        <title>The draft genome of Rhizobium sp. 24NR.</title>
        <authorList>
            <person name="Liu L."/>
            <person name="Liang L."/>
            <person name="Shi S."/>
            <person name="Xu L."/>
            <person name="Wang X."/>
            <person name="Li L."/>
            <person name="Zhang X."/>
        </authorList>
    </citation>
    <scope>NUCLEOTIDE SEQUENCE [LARGE SCALE GENOMIC DNA]</scope>
    <source>
        <strain evidence="2 3">24NR</strain>
    </source>
</reference>
<keyword evidence="3" id="KW-1185">Reference proteome</keyword>
<name>A0A444LMH9_9HYPH</name>
<dbReference type="RefSeq" id="WP_128441349.1">
    <property type="nucleotide sequence ID" value="NZ_SBIP01000001.1"/>
</dbReference>
<evidence type="ECO:0000259" key="1">
    <source>
        <dbReference type="Pfam" id="PF09937"/>
    </source>
</evidence>
<proteinExistence type="predicted"/>
<evidence type="ECO:0000313" key="2">
    <source>
        <dbReference type="EMBL" id="RWX81488.1"/>
    </source>
</evidence>
<accession>A0A444LMH9</accession>
<dbReference type="Pfam" id="PF09937">
    <property type="entry name" value="DUF2169"/>
    <property type="match status" value="1"/>
</dbReference>
<dbReference type="OrthoDB" id="237820at2"/>
<dbReference type="EMBL" id="SBIP01000001">
    <property type="protein sequence ID" value="RWX81488.1"/>
    <property type="molecule type" value="Genomic_DNA"/>
</dbReference>
<feature type="domain" description="DUF2169" evidence="1">
    <location>
        <begin position="25"/>
        <end position="329"/>
    </location>
</feature>
<comment type="caution">
    <text evidence="2">The sequence shown here is derived from an EMBL/GenBank/DDBJ whole genome shotgun (WGS) entry which is preliminary data.</text>
</comment>
<dbReference type="AlphaFoldDB" id="A0A444LMH9"/>
<evidence type="ECO:0000313" key="3">
    <source>
        <dbReference type="Proteomes" id="UP000287687"/>
    </source>
</evidence>